<dbReference type="AlphaFoldDB" id="A0A1I0LVE1"/>
<protein>
    <submittedName>
        <fullName evidence="1">Uncharacterized protein</fullName>
    </submittedName>
</protein>
<dbReference type="OrthoDB" id="3544447at2"/>
<organism evidence="1 2">
    <name type="scientific">Nonomuraea wenchangensis</name>
    <dbReference type="NCBI Taxonomy" id="568860"/>
    <lineage>
        <taxon>Bacteria</taxon>
        <taxon>Bacillati</taxon>
        <taxon>Actinomycetota</taxon>
        <taxon>Actinomycetes</taxon>
        <taxon>Streptosporangiales</taxon>
        <taxon>Streptosporangiaceae</taxon>
        <taxon>Nonomuraea</taxon>
    </lineage>
</organism>
<dbReference type="EMBL" id="FOHX01000032">
    <property type="protein sequence ID" value="SEU47832.1"/>
    <property type="molecule type" value="Genomic_DNA"/>
</dbReference>
<evidence type="ECO:0000313" key="2">
    <source>
        <dbReference type="Proteomes" id="UP000199361"/>
    </source>
</evidence>
<gene>
    <name evidence="1" type="ORF">SAMN05421811_13216</name>
</gene>
<evidence type="ECO:0000313" key="1">
    <source>
        <dbReference type="EMBL" id="SEU47832.1"/>
    </source>
</evidence>
<proteinExistence type="predicted"/>
<accession>A0A1I0LVE1</accession>
<keyword evidence="2" id="KW-1185">Reference proteome</keyword>
<name>A0A1I0LVE1_9ACTN</name>
<dbReference type="RefSeq" id="WP_091094343.1">
    <property type="nucleotide sequence ID" value="NZ_FOHX01000032.1"/>
</dbReference>
<dbReference type="STRING" id="568860.SAMN05421811_13216"/>
<dbReference type="Proteomes" id="UP000199361">
    <property type="component" value="Unassembled WGS sequence"/>
</dbReference>
<sequence>MPDLTPDHELTTAADIVASAGEQTTATPWRLTSNFLSADALGCIAVTYLNDADAPWIALTDPSMAPPLAAVFSHAARRWRTETRPQAGGWYHEACDGVCGEGTDEDCTCFEALLTLARHFIRRHRALAGP</sequence>
<reference evidence="1 2" key="1">
    <citation type="submission" date="2016-10" db="EMBL/GenBank/DDBJ databases">
        <authorList>
            <person name="de Groot N.N."/>
        </authorList>
    </citation>
    <scope>NUCLEOTIDE SEQUENCE [LARGE SCALE GENOMIC DNA]</scope>
    <source>
        <strain evidence="1 2">CGMCC 4.5598</strain>
    </source>
</reference>